<feature type="transmembrane region" description="Helical" evidence="2">
    <location>
        <begin position="166"/>
        <end position="187"/>
    </location>
</feature>
<evidence type="ECO:0000256" key="2">
    <source>
        <dbReference type="SAM" id="Phobius"/>
    </source>
</evidence>
<dbReference type="Proteomes" id="UP000633263">
    <property type="component" value="Unassembled WGS sequence"/>
</dbReference>
<dbReference type="InterPro" id="IPR035965">
    <property type="entry name" value="PAS-like_dom_sf"/>
</dbReference>
<dbReference type="CDD" id="cd01949">
    <property type="entry name" value="GGDEF"/>
    <property type="match status" value="1"/>
</dbReference>
<keyword evidence="2" id="KW-0472">Membrane</keyword>
<dbReference type="PROSITE" id="PS50883">
    <property type="entry name" value="EAL"/>
    <property type="match status" value="1"/>
</dbReference>
<dbReference type="Pfam" id="PF00990">
    <property type="entry name" value="GGDEF"/>
    <property type="match status" value="1"/>
</dbReference>
<dbReference type="PANTHER" id="PTHR44757:SF2">
    <property type="entry name" value="BIOFILM ARCHITECTURE MAINTENANCE PROTEIN MBAA"/>
    <property type="match status" value="1"/>
</dbReference>
<dbReference type="SUPFAM" id="SSF141868">
    <property type="entry name" value="EAL domain-like"/>
    <property type="match status" value="1"/>
</dbReference>
<evidence type="ECO:0000259" key="3">
    <source>
        <dbReference type="PROSITE" id="PS50112"/>
    </source>
</evidence>
<dbReference type="Gene3D" id="3.20.20.450">
    <property type="entry name" value="EAL domain"/>
    <property type="match status" value="1"/>
</dbReference>
<evidence type="ECO:0000259" key="5">
    <source>
        <dbReference type="PROSITE" id="PS50883"/>
    </source>
</evidence>
<dbReference type="Pfam" id="PF00563">
    <property type="entry name" value="EAL"/>
    <property type="match status" value="1"/>
</dbReference>
<evidence type="ECO:0000313" key="8">
    <source>
        <dbReference type="Proteomes" id="UP000633263"/>
    </source>
</evidence>
<feature type="domain" description="GGDEF" evidence="6">
    <location>
        <begin position="537"/>
        <end position="669"/>
    </location>
</feature>
<evidence type="ECO:0000259" key="6">
    <source>
        <dbReference type="PROSITE" id="PS50887"/>
    </source>
</evidence>
<dbReference type="InterPro" id="IPR000160">
    <property type="entry name" value="GGDEF_dom"/>
</dbReference>
<dbReference type="InterPro" id="IPR013655">
    <property type="entry name" value="PAS_fold_3"/>
</dbReference>
<dbReference type="Gene3D" id="3.30.450.20">
    <property type="entry name" value="PAS domain"/>
    <property type="match status" value="2"/>
</dbReference>
<dbReference type="InterPro" id="IPR000014">
    <property type="entry name" value="PAS"/>
</dbReference>
<dbReference type="CDD" id="cd00130">
    <property type="entry name" value="PAS"/>
    <property type="match status" value="2"/>
</dbReference>
<feature type="domain" description="EAL" evidence="5">
    <location>
        <begin position="678"/>
        <end position="932"/>
    </location>
</feature>
<dbReference type="InterPro" id="IPR035919">
    <property type="entry name" value="EAL_sf"/>
</dbReference>
<dbReference type="SMART" id="SM00052">
    <property type="entry name" value="EAL"/>
    <property type="match status" value="1"/>
</dbReference>
<dbReference type="PROSITE" id="PS50113">
    <property type="entry name" value="PAC"/>
    <property type="match status" value="1"/>
</dbReference>
<feature type="transmembrane region" description="Helical" evidence="2">
    <location>
        <begin position="142"/>
        <end position="160"/>
    </location>
</feature>
<dbReference type="InterPro" id="IPR001610">
    <property type="entry name" value="PAC"/>
</dbReference>
<dbReference type="PANTHER" id="PTHR44757">
    <property type="entry name" value="DIGUANYLATE CYCLASE DGCP"/>
    <property type="match status" value="1"/>
</dbReference>
<dbReference type="EMBL" id="BMNN01000004">
    <property type="protein sequence ID" value="GGJ03828.1"/>
    <property type="molecule type" value="Genomic_DNA"/>
</dbReference>
<comment type="caution">
    <text evidence="7">The sequence shown here is derived from an EMBL/GenBank/DDBJ whole genome shotgun (WGS) entry which is preliminary data.</text>
</comment>
<feature type="transmembrane region" description="Helical" evidence="2">
    <location>
        <begin position="21"/>
        <end position="45"/>
    </location>
</feature>
<feature type="transmembrane region" description="Helical" evidence="2">
    <location>
        <begin position="115"/>
        <end position="135"/>
    </location>
</feature>
<name>A0ABQ2CQP8_9GAMM</name>
<keyword evidence="1" id="KW-0175">Coiled coil</keyword>
<dbReference type="SUPFAM" id="SSF55785">
    <property type="entry name" value="PYP-like sensor domain (PAS domain)"/>
    <property type="match status" value="2"/>
</dbReference>
<sequence>MSDRDRGRKASRELLLRQLDLLFAHARLTQWLVLLAAAVLAMLVWDHTPRLLLLSWLTIICTLALLQLRTADRFNRCPAEQRLGRRWPILFHLGSCLSGLALGLALVLLVPVNTFSIQTGGYAVIAGVVLCVSIIHAHRFSACLSFAIPGWLLPTVFLFFQDDPTSPYWGLMGITLFGCMLLAGALIHRSSTRTLQSNLRNRALLFRLDEARQQAEALNIQLTGEIEHRRQVEQELRHSHEVLEHRVNQRTIELQQTQARLSMALEASALGLWDWDLESDLVYHSHLEEIFGLSEPQLTMRGVLKPRLHPDDVERVNRALIDHFKHGTPYCVEYRVRHQQGHWVWVEDNGRAVQRDINNRAIRMIGTRRDITARRQRHEQERLAATVFEATSDGIFILDPDQQILAVNQAFSVITGYPARDVIGRKLTSLSNDPETLDTYARMRAALRSQDRWQGEVMEQRRSGERYPQWLQLAVVRDTLGEVTHYVGFFADQSISRKNEERLRYLSDHDPLTHLANRSLFTHSLDEATGMARSQGHSLALLHVDLDRFKYINDTLGHIQADTLLCEIADRLRALLPDAFVIARLSADEFVVVKQNVPREQLGELAERLLVRLAQPITLGDNELIVSASIGISLFPDDAGNSLQLINRANQAMQHAKQMGGNCFKFYSADLPDPKVDRLHLENELRRAIAEDQLLVHYQPKLHLTSNMITSAEALVRWQHPVRGMLPPADFIAIAEETGLILPLGHLVLRLACYQASRWLHQGPAAIRIAVNMSVQQLRQPEFSAQVADILREARLPANLLELELTESMLLEQSAAVTANLSALQDLGVKLSVDDFGTGYSSLAYLKHFPIHSLKIDRAFISELDDHSRDSAIVRAIVAMAHSMQLQVVAEGVEQESQLAFLRTQGCDEVQGYLISKPVSAEALTQLLERRHRDSQRQLAGRAQRSSSQI</sequence>
<dbReference type="PROSITE" id="PS50887">
    <property type="entry name" value="GGDEF"/>
    <property type="match status" value="1"/>
</dbReference>
<dbReference type="SMART" id="SM00267">
    <property type="entry name" value="GGDEF"/>
    <property type="match status" value="1"/>
</dbReference>
<dbReference type="InterPro" id="IPR052155">
    <property type="entry name" value="Biofilm_reg_signaling"/>
</dbReference>
<reference evidence="8" key="1">
    <citation type="journal article" date="2019" name="Int. J. Syst. Evol. Microbiol.">
        <title>The Global Catalogue of Microorganisms (GCM) 10K type strain sequencing project: providing services to taxonomists for standard genome sequencing and annotation.</title>
        <authorList>
            <consortium name="The Broad Institute Genomics Platform"/>
            <consortium name="The Broad Institute Genome Sequencing Center for Infectious Disease"/>
            <person name="Wu L."/>
            <person name="Ma J."/>
        </authorList>
    </citation>
    <scope>NUCLEOTIDE SEQUENCE [LARGE SCALE GENOMIC DNA]</scope>
    <source>
        <strain evidence="8">JCM 11590</strain>
    </source>
</reference>
<keyword evidence="8" id="KW-1185">Reference proteome</keyword>
<feature type="domain" description="PAC" evidence="4">
    <location>
        <begin position="330"/>
        <end position="383"/>
    </location>
</feature>
<proteinExistence type="predicted"/>
<dbReference type="NCBIfam" id="TIGR00229">
    <property type="entry name" value="sensory_box"/>
    <property type="match status" value="2"/>
</dbReference>
<dbReference type="SMART" id="SM00091">
    <property type="entry name" value="PAS"/>
    <property type="match status" value="2"/>
</dbReference>
<dbReference type="RefSeq" id="WP_188636567.1">
    <property type="nucleotide sequence ID" value="NZ_BMNN01000004.1"/>
</dbReference>
<dbReference type="Pfam" id="PF13426">
    <property type="entry name" value="PAS_9"/>
    <property type="match status" value="1"/>
</dbReference>
<evidence type="ECO:0000256" key="1">
    <source>
        <dbReference type="SAM" id="Coils"/>
    </source>
</evidence>
<feature type="domain" description="PAS" evidence="3">
    <location>
        <begin position="287"/>
        <end position="327"/>
    </location>
</feature>
<dbReference type="SMART" id="SM00086">
    <property type="entry name" value="PAC"/>
    <property type="match status" value="2"/>
</dbReference>
<feature type="transmembrane region" description="Helical" evidence="2">
    <location>
        <begin position="51"/>
        <end position="68"/>
    </location>
</feature>
<dbReference type="SUPFAM" id="SSF55073">
    <property type="entry name" value="Nucleotide cyclase"/>
    <property type="match status" value="1"/>
</dbReference>
<dbReference type="InterPro" id="IPR043128">
    <property type="entry name" value="Rev_trsase/Diguanyl_cyclase"/>
</dbReference>
<keyword evidence="2" id="KW-1133">Transmembrane helix</keyword>
<feature type="transmembrane region" description="Helical" evidence="2">
    <location>
        <begin position="89"/>
        <end position="109"/>
    </location>
</feature>
<accession>A0ABQ2CQP8</accession>
<dbReference type="InterPro" id="IPR029787">
    <property type="entry name" value="Nucleotide_cyclase"/>
</dbReference>
<dbReference type="Gene3D" id="3.30.70.270">
    <property type="match status" value="1"/>
</dbReference>
<dbReference type="Pfam" id="PF08447">
    <property type="entry name" value="PAS_3"/>
    <property type="match status" value="1"/>
</dbReference>
<evidence type="ECO:0000313" key="7">
    <source>
        <dbReference type="EMBL" id="GGJ03828.1"/>
    </source>
</evidence>
<dbReference type="NCBIfam" id="TIGR00254">
    <property type="entry name" value="GGDEF"/>
    <property type="match status" value="1"/>
</dbReference>
<gene>
    <name evidence="7" type="ORF">GCM10009083_20780</name>
</gene>
<protein>
    <submittedName>
        <fullName evidence="7">GGDEF domain-containing protein</fullName>
    </submittedName>
</protein>
<dbReference type="InterPro" id="IPR001633">
    <property type="entry name" value="EAL_dom"/>
</dbReference>
<dbReference type="PROSITE" id="PS50112">
    <property type="entry name" value="PAS"/>
    <property type="match status" value="2"/>
</dbReference>
<feature type="domain" description="PAS" evidence="3">
    <location>
        <begin position="380"/>
        <end position="450"/>
    </location>
</feature>
<organism evidence="7 8">
    <name type="scientific">Halopseudomonas pertucinogena</name>
    <dbReference type="NCBI Taxonomy" id="86175"/>
    <lineage>
        <taxon>Bacteria</taxon>
        <taxon>Pseudomonadati</taxon>
        <taxon>Pseudomonadota</taxon>
        <taxon>Gammaproteobacteria</taxon>
        <taxon>Pseudomonadales</taxon>
        <taxon>Pseudomonadaceae</taxon>
        <taxon>Halopseudomonas</taxon>
    </lineage>
</organism>
<dbReference type="InterPro" id="IPR000700">
    <property type="entry name" value="PAS-assoc_C"/>
</dbReference>
<feature type="coiled-coil region" evidence="1">
    <location>
        <begin position="201"/>
        <end position="228"/>
    </location>
</feature>
<keyword evidence="2" id="KW-0812">Transmembrane</keyword>
<evidence type="ECO:0000259" key="4">
    <source>
        <dbReference type="PROSITE" id="PS50113"/>
    </source>
</evidence>
<dbReference type="CDD" id="cd01948">
    <property type="entry name" value="EAL"/>
    <property type="match status" value="1"/>
</dbReference>